<dbReference type="InterPro" id="IPR050266">
    <property type="entry name" value="AB_hydrolase_sf"/>
</dbReference>
<dbReference type="Proteomes" id="UP000294489">
    <property type="component" value="Unassembled WGS sequence"/>
</dbReference>
<accession>A0A4R8FPK4</accession>
<dbReference type="OrthoDB" id="9773293at2"/>
<dbReference type="GO" id="GO:0016020">
    <property type="term" value="C:membrane"/>
    <property type="evidence" value="ECO:0007669"/>
    <property type="project" value="TreeGrafter"/>
</dbReference>
<protein>
    <submittedName>
        <fullName evidence="2">Pimeloyl-ACP methyl ester carboxylesterase</fullName>
    </submittedName>
</protein>
<proteinExistence type="predicted"/>
<evidence type="ECO:0000259" key="1">
    <source>
        <dbReference type="Pfam" id="PF00561"/>
    </source>
</evidence>
<comment type="caution">
    <text evidence="2">The sequence shown here is derived from an EMBL/GenBank/DDBJ whole genome shotgun (WGS) entry which is preliminary data.</text>
</comment>
<feature type="domain" description="AB hydrolase-1" evidence="1">
    <location>
        <begin position="47"/>
        <end position="276"/>
    </location>
</feature>
<evidence type="ECO:0000313" key="3">
    <source>
        <dbReference type="Proteomes" id="UP000294489"/>
    </source>
</evidence>
<organism evidence="2 3">
    <name type="scientific">Modicisalibacter xianhensis</name>
    <dbReference type="NCBI Taxonomy" id="442341"/>
    <lineage>
        <taxon>Bacteria</taxon>
        <taxon>Pseudomonadati</taxon>
        <taxon>Pseudomonadota</taxon>
        <taxon>Gammaproteobacteria</taxon>
        <taxon>Oceanospirillales</taxon>
        <taxon>Halomonadaceae</taxon>
        <taxon>Modicisalibacter</taxon>
    </lineage>
</organism>
<dbReference type="RefSeq" id="WP_134018221.1">
    <property type="nucleotide sequence ID" value="NZ_SOEC01000010.1"/>
</dbReference>
<dbReference type="InterPro" id="IPR000639">
    <property type="entry name" value="Epox_hydrolase-like"/>
</dbReference>
<dbReference type="PRINTS" id="PR00412">
    <property type="entry name" value="EPOXHYDRLASE"/>
</dbReference>
<dbReference type="InterPro" id="IPR029058">
    <property type="entry name" value="AB_hydrolase_fold"/>
</dbReference>
<evidence type="ECO:0000313" key="2">
    <source>
        <dbReference type="EMBL" id="TDX28372.1"/>
    </source>
</evidence>
<dbReference type="PANTHER" id="PTHR43798:SF33">
    <property type="entry name" value="HYDROLASE, PUTATIVE (AFU_ORTHOLOGUE AFUA_2G14860)-RELATED"/>
    <property type="match status" value="1"/>
</dbReference>
<dbReference type="PRINTS" id="PR00111">
    <property type="entry name" value="ABHYDROLASE"/>
</dbReference>
<dbReference type="GO" id="GO:0046464">
    <property type="term" value="P:acylglycerol catabolic process"/>
    <property type="evidence" value="ECO:0007669"/>
    <property type="project" value="TreeGrafter"/>
</dbReference>
<dbReference type="SUPFAM" id="SSF53474">
    <property type="entry name" value="alpha/beta-Hydrolases"/>
    <property type="match status" value="1"/>
</dbReference>
<sequence length="300" mass="32988">MATAKKHWSTWQAFKADQQEVTLAAGVAAHIPVRIRYIDIGEAQRGTILLMHGIPTWGYLYHAVIPRLADAGYRIIAPDFLGHGWSDRRDRFDRSFQDQARVIIGLLSTLGLERVDVVGHDTGGAVALILAIEHAGSVGRLAISNAVCYDRFDDDMLDLGHPMKWRSRSVDDLVVALEESLVAGLSNQSRLTPAFREGIIAPWASEEGKLSLLRNASALNANQTMALVDRHGDITASTLILWGVDDPWQSLEDGRKLSSEIPDARFISIAGASHWVPQDAPEQFTEALLDFFDRSVAATV</sequence>
<dbReference type="EMBL" id="SOEC01000010">
    <property type="protein sequence ID" value="TDX28372.1"/>
    <property type="molecule type" value="Genomic_DNA"/>
</dbReference>
<gene>
    <name evidence="2" type="ORF">DFO67_11072</name>
</gene>
<name>A0A4R8FPK4_9GAMM</name>
<dbReference type="PANTHER" id="PTHR43798">
    <property type="entry name" value="MONOACYLGLYCEROL LIPASE"/>
    <property type="match status" value="1"/>
</dbReference>
<reference evidence="2 3" key="1">
    <citation type="submission" date="2019-03" db="EMBL/GenBank/DDBJ databases">
        <title>Freshwater and sediment microbial communities from various areas in North America, analyzing microbe dynamics in response to fracking.</title>
        <authorList>
            <person name="Lamendella R."/>
        </authorList>
    </citation>
    <scope>NUCLEOTIDE SEQUENCE [LARGE SCALE GENOMIC DNA]</scope>
    <source>
        <strain evidence="2 3">6_TX</strain>
    </source>
</reference>
<dbReference type="InterPro" id="IPR000073">
    <property type="entry name" value="AB_hydrolase_1"/>
</dbReference>
<dbReference type="Gene3D" id="3.40.50.1820">
    <property type="entry name" value="alpha/beta hydrolase"/>
    <property type="match status" value="1"/>
</dbReference>
<dbReference type="GO" id="GO:0047372">
    <property type="term" value="F:monoacylglycerol lipase activity"/>
    <property type="evidence" value="ECO:0007669"/>
    <property type="project" value="TreeGrafter"/>
</dbReference>
<dbReference type="Pfam" id="PF00561">
    <property type="entry name" value="Abhydrolase_1"/>
    <property type="match status" value="1"/>
</dbReference>
<dbReference type="AlphaFoldDB" id="A0A4R8FPK4"/>